<feature type="chain" id="PRO_5004018015" description="Acetyl-coenzyme A synthetase" evidence="6">
    <location>
        <begin position="24"/>
        <end position="766"/>
    </location>
</feature>
<gene>
    <name evidence="10" type="ORF">CYME_CMK098C</name>
</gene>
<feature type="domain" description="Acetyl-coenzyme A synthetase N-terminal" evidence="9">
    <location>
        <begin position="113"/>
        <end position="177"/>
    </location>
</feature>
<dbReference type="Pfam" id="PF00501">
    <property type="entry name" value="AMP-binding"/>
    <property type="match status" value="1"/>
</dbReference>
<dbReference type="InterPro" id="IPR000873">
    <property type="entry name" value="AMP-dep_synth/lig_dom"/>
</dbReference>
<evidence type="ECO:0000256" key="2">
    <source>
        <dbReference type="ARBA" id="ARBA00022598"/>
    </source>
</evidence>
<keyword evidence="4 5" id="KW-0067">ATP-binding</keyword>
<dbReference type="Pfam" id="PF13193">
    <property type="entry name" value="AMP-binding_C"/>
    <property type="match status" value="1"/>
</dbReference>
<feature type="domain" description="AMP-binding enzyme C-terminal" evidence="8">
    <location>
        <begin position="646"/>
        <end position="724"/>
    </location>
</feature>
<dbReference type="InterPro" id="IPR032387">
    <property type="entry name" value="ACAS_N"/>
</dbReference>
<dbReference type="NCBIfam" id="TIGR02188">
    <property type="entry name" value="Ac_CoA_lig_AcsA"/>
    <property type="match status" value="1"/>
</dbReference>
<dbReference type="CDD" id="cd05966">
    <property type="entry name" value="ACS"/>
    <property type="match status" value="1"/>
</dbReference>
<dbReference type="Pfam" id="PF16177">
    <property type="entry name" value="ACAS_N"/>
    <property type="match status" value="1"/>
</dbReference>
<name>M1US56_CYAM1</name>
<dbReference type="GO" id="GO:0003987">
    <property type="term" value="F:acetate-CoA ligase activity"/>
    <property type="evidence" value="ECO:0007669"/>
    <property type="project" value="UniProtKB-UniRule"/>
</dbReference>
<dbReference type="EMBL" id="AP006493">
    <property type="protein sequence ID" value="BAM80486.1"/>
    <property type="molecule type" value="Genomic_DNA"/>
</dbReference>
<dbReference type="FunFam" id="3.30.300.30:FF:000004">
    <property type="entry name" value="Acetyl-coenzyme A synthetase"/>
    <property type="match status" value="1"/>
</dbReference>
<dbReference type="Gene3D" id="3.30.300.30">
    <property type="match status" value="1"/>
</dbReference>
<keyword evidence="11" id="KW-1185">Reference proteome</keyword>
<dbReference type="EC" id="6.2.1.1" evidence="5"/>
<sequence length="766" mass="85625">MPSTGLIQAAFVGLVQLPVQVRARGFDVPGKQRRCFPCNQRVLRFRTVHRQRGIIRELRACAHRVERSRATTSLMPPQEVDAALASTLRASGVSASPEYLRNSAFHIPDYETYCEMYTRSLRDPTGFWLEMARNNFYWRDPNAITPDSVYRYNFDVRQGPIQVEWFFRAETNICYNALDRHVEQGLGNRVALYCEANDMDDMDTHRAITYAELLDMVKRIARVLRRQGVRRGDTVTIYMPMVPELPAAMLACARIGAVHNVVFGGFSAEALAGRLLDARSAVILSCDGIRRGPKRIELKATVDEAIEICQTRDPSFHVSCQLVLRRLGESMLPNLTMQAGRDVDLRVAMEEAVSGPDDAIEWMKAEDPLFLLYTSGSTGTPKGVLHTTGGYMVNAALTFKYSFNYQPGDVYFCTADCGWITGHSYVVYGPMLNAATQVLFEGVPTWPDPGRLWAIVDKYQVTHLYTAPTAIRSLKKAGDEYVKRYKRTSLKILATVGEPINPQVWEWYHQVVGDSRCNVVDTYWQTETGAHVVISPPVRGFQQKPGSAGVPFFGIRLAVLDDRGKEIPFVPGQESEGYLCIRDPWPSCLRTIFGAQARFENGYFKPFPGYYMTGDGCRRDGDGYIWITGRVDDVINVSGHRIGTAEVESALVRHPAVAEAAVVGMPHEIKGECIACFVILADGYTPSDTLRNELVQTCRKEIGAFAAPERIIWTPALPKTRSGKIMRRILRKISEQGRDLDRSVLGDLSTLADPSAVDAVIQSFLS</sequence>
<feature type="signal peptide" evidence="6">
    <location>
        <begin position="1"/>
        <end position="23"/>
    </location>
</feature>
<reference evidence="10 11" key="1">
    <citation type="journal article" date="2004" name="Nature">
        <title>Genome sequence of the ultrasmall unicellular red alga Cyanidioschyzon merolae 10D.</title>
        <authorList>
            <person name="Matsuzaki M."/>
            <person name="Misumi O."/>
            <person name="Shin-i T."/>
            <person name="Maruyama S."/>
            <person name="Takahara M."/>
            <person name="Miyagishima S."/>
            <person name="Mori T."/>
            <person name="Nishida K."/>
            <person name="Yagisawa F."/>
            <person name="Nishida K."/>
            <person name="Yoshida Y."/>
            <person name="Nishimura Y."/>
            <person name="Nakao S."/>
            <person name="Kobayashi T."/>
            <person name="Momoyama Y."/>
            <person name="Higashiyama T."/>
            <person name="Minoda A."/>
            <person name="Sano M."/>
            <person name="Nomoto H."/>
            <person name="Oishi K."/>
            <person name="Hayashi H."/>
            <person name="Ohta F."/>
            <person name="Nishizaka S."/>
            <person name="Haga S."/>
            <person name="Miura S."/>
            <person name="Morishita T."/>
            <person name="Kabeya Y."/>
            <person name="Terasawa K."/>
            <person name="Suzuki Y."/>
            <person name="Ishii Y."/>
            <person name="Asakawa S."/>
            <person name="Takano H."/>
            <person name="Ohta N."/>
            <person name="Kuroiwa H."/>
            <person name="Tanaka K."/>
            <person name="Shimizu N."/>
            <person name="Sugano S."/>
            <person name="Sato N."/>
            <person name="Nozaki H."/>
            <person name="Ogasawara N."/>
            <person name="Kohara Y."/>
            <person name="Kuroiwa T."/>
        </authorList>
    </citation>
    <scope>NUCLEOTIDE SEQUENCE [LARGE SCALE GENOMIC DNA]</scope>
    <source>
        <strain evidence="10 11">10D</strain>
    </source>
</reference>
<accession>M1US56</accession>
<dbReference type="KEGG" id="cme:CYME_CMK098C"/>
<dbReference type="PANTHER" id="PTHR24095">
    <property type="entry name" value="ACETYL-COENZYME A SYNTHETASE"/>
    <property type="match status" value="1"/>
</dbReference>
<comment type="catalytic activity">
    <reaction evidence="5">
        <text>acetate + ATP + CoA = acetyl-CoA + AMP + diphosphate</text>
        <dbReference type="Rhea" id="RHEA:23176"/>
        <dbReference type="ChEBI" id="CHEBI:30089"/>
        <dbReference type="ChEBI" id="CHEBI:30616"/>
        <dbReference type="ChEBI" id="CHEBI:33019"/>
        <dbReference type="ChEBI" id="CHEBI:57287"/>
        <dbReference type="ChEBI" id="CHEBI:57288"/>
        <dbReference type="ChEBI" id="CHEBI:456215"/>
        <dbReference type="EC" id="6.2.1.1"/>
    </reaction>
</comment>
<proteinExistence type="inferred from homology"/>
<organism evidence="10 11">
    <name type="scientific">Cyanidioschyzon merolae (strain NIES-3377 / 10D)</name>
    <name type="common">Unicellular red alga</name>
    <dbReference type="NCBI Taxonomy" id="280699"/>
    <lineage>
        <taxon>Eukaryota</taxon>
        <taxon>Rhodophyta</taxon>
        <taxon>Bangiophyceae</taxon>
        <taxon>Cyanidiales</taxon>
        <taxon>Cyanidiaceae</taxon>
        <taxon>Cyanidioschyzon</taxon>
    </lineage>
</organism>
<keyword evidence="3 5" id="KW-0547">Nucleotide-binding</keyword>
<evidence type="ECO:0000256" key="6">
    <source>
        <dbReference type="SAM" id="SignalP"/>
    </source>
</evidence>
<dbReference type="eggNOG" id="KOG1175">
    <property type="taxonomic scope" value="Eukaryota"/>
</dbReference>
<evidence type="ECO:0000256" key="5">
    <source>
        <dbReference type="RuleBase" id="RU361147"/>
    </source>
</evidence>
<comment type="similarity">
    <text evidence="1 5">Belongs to the ATP-dependent AMP-binding enzyme family.</text>
</comment>
<dbReference type="OMA" id="AIKASWP"/>
<dbReference type="InterPro" id="IPR020845">
    <property type="entry name" value="AMP-binding_CS"/>
</dbReference>
<keyword evidence="2 5" id="KW-0436">Ligase</keyword>
<dbReference type="GO" id="GO:0016208">
    <property type="term" value="F:AMP binding"/>
    <property type="evidence" value="ECO:0007669"/>
    <property type="project" value="InterPro"/>
</dbReference>
<dbReference type="InterPro" id="IPR011904">
    <property type="entry name" value="Ac_CoA_lig"/>
</dbReference>
<evidence type="ECO:0000256" key="4">
    <source>
        <dbReference type="ARBA" id="ARBA00022840"/>
    </source>
</evidence>
<evidence type="ECO:0000256" key="1">
    <source>
        <dbReference type="ARBA" id="ARBA00006432"/>
    </source>
</evidence>
<dbReference type="RefSeq" id="XP_005536522.1">
    <property type="nucleotide sequence ID" value="XM_005536465.1"/>
</dbReference>
<dbReference type="InterPro" id="IPR025110">
    <property type="entry name" value="AMP-bd_C"/>
</dbReference>
<dbReference type="SUPFAM" id="SSF56801">
    <property type="entry name" value="Acetyl-CoA synthetase-like"/>
    <property type="match status" value="1"/>
</dbReference>
<evidence type="ECO:0000313" key="11">
    <source>
        <dbReference type="Proteomes" id="UP000007014"/>
    </source>
</evidence>
<dbReference type="GO" id="GO:0019427">
    <property type="term" value="P:acetyl-CoA biosynthetic process from acetate"/>
    <property type="evidence" value="ECO:0007669"/>
    <property type="project" value="InterPro"/>
</dbReference>
<dbReference type="AlphaFoldDB" id="M1US56"/>
<evidence type="ECO:0000256" key="3">
    <source>
        <dbReference type="ARBA" id="ARBA00022741"/>
    </source>
</evidence>
<evidence type="ECO:0000313" key="10">
    <source>
        <dbReference type="EMBL" id="BAM80486.1"/>
    </source>
</evidence>
<dbReference type="FunFam" id="3.40.50.12780:FF:000001">
    <property type="entry name" value="Acetyl-coenzyme A synthetase"/>
    <property type="match status" value="1"/>
</dbReference>
<evidence type="ECO:0000259" key="7">
    <source>
        <dbReference type="Pfam" id="PF00501"/>
    </source>
</evidence>
<dbReference type="InterPro" id="IPR042099">
    <property type="entry name" value="ANL_N_sf"/>
</dbReference>
<keyword evidence="6" id="KW-0732">Signal</keyword>
<dbReference type="PANTHER" id="PTHR24095:SF14">
    <property type="entry name" value="ACETYL-COENZYME A SYNTHETASE 1"/>
    <property type="match status" value="1"/>
</dbReference>
<feature type="domain" description="AMP-dependent synthetase/ligase" evidence="7">
    <location>
        <begin position="187"/>
        <end position="585"/>
    </location>
</feature>
<dbReference type="PROSITE" id="PS00455">
    <property type="entry name" value="AMP_BINDING"/>
    <property type="match status" value="1"/>
</dbReference>
<dbReference type="Gene3D" id="3.40.50.12780">
    <property type="entry name" value="N-terminal domain of ligase-like"/>
    <property type="match status" value="1"/>
</dbReference>
<dbReference type="STRING" id="280699.M1US56"/>
<evidence type="ECO:0000259" key="9">
    <source>
        <dbReference type="Pfam" id="PF16177"/>
    </source>
</evidence>
<dbReference type="GO" id="GO:0005524">
    <property type="term" value="F:ATP binding"/>
    <property type="evidence" value="ECO:0007669"/>
    <property type="project" value="UniProtKB-UniRule"/>
</dbReference>
<dbReference type="Proteomes" id="UP000007014">
    <property type="component" value="Chromosome 11"/>
</dbReference>
<dbReference type="GeneID" id="16994452"/>
<dbReference type="Gramene" id="CMK098CT">
    <property type="protein sequence ID" value="CMK098CT"/>
    <property type="gene ID" value="CMK098C"/>
</dbReference>
<protein>
    <recommendedName>
        <fullName evidence="5">Acetyl-coenzyme A synthetase</fullName>
        <ecNumber evidence="5">6.2.1.1</ecNumber>
    </recommendedName>
</protein>
<dbReference type="OrthoDB" id="1706066at2759"/>
<evidence type="ECO:0000259" key="8">
    <source>
        <dbReference type="Pfam" id="PF13193"/>
    </source>
</evidence>
<dbReference type="HOGENOM" id="CLU_000022_3_6_1"/>
<dbReference type="InterPro" id="IPR045851">
    <property type="entry name" value="AMP-bd_C_sf"/>
</dbReference>
<reference evidence="10 11" key="2">
    <citation type="journal article" date="2007" name="BMC Biol.">
        <title>A 100%-complete sequence reveals unusually simple genomic features in the hot-spring red alga Cyanidioschyzon merolae.</title>
        <authorList>
            <person name="Nozaki H."/>
            <person name="Takano H."/>
            <person name="Misumi O."/>
            <person name="Terasawa K."/>
            <person name="Matsuzaki M."/>
            <person name="Maruyama S."/>
            <person name="Nishida K."/>
            <person name="Yagisawa F."/>
            <person name="Yoshida Y."/>
            <person name="Fujiwara T."/>
            <person name="Takio S."/>
            <person name="Tamura K."/>
            <person name="Chung S.J."/>
            <person name="Nakamura S."/>
            <person name="Kuroiwa H."/>
            <person name="Tanaka K."/>
            <person name="Sato N."/>
            <person name="Kuroiwa T."/>
        </authorList>
    </citation>
    <scope>NUCLEOTIDE SEQUENCE [LARGE SCALE GENOMIC DNA]</scope>
    <source>
        <strain evidence="10 11">10D</strain>
    </source>
</reference>
<dbReference type="NCBIfam" id="NF001208">
    <property type="entry name" value="PRK00174.1"/>
    <property type="match status" value="1"/>
</dbReference>